<organism evidence="10 11">
    <name type="scientific">Caldimonas caldifontis</name>
    <dbReference type="NCBI Taxonomy" id="1452508"/>
    <lineage>
        <taxon>Bacteria</taxon>
        <taxon>Pseudomonadati</taxon>
        <taxon>Pseudomonadota</taxon>
        <taxon>Betaproteobacteria</taxon>
        <taxon>Burkholderiales</taxon>
        <taxon>Sphaerotilaceae</taxon>
        <taxon>Caldimonas</taxon>
    </lineage>
</organism>
<feature type="transmembrane region" description="Helical" evidence="8">
    <location>
        <begin position="18"/>
        <end position="38"/>
    </location>
</feature>
<gene>
    <name evidence="10" type="ORF">C1704_16970</name>
</gene>
<feature type="coiled-coil region" evidence="6">
    <location>
        <begin position="333"/>
        <end position="367"/>
    </location>
</feature>
<evidence type="ECO:0000256" key="6">
    <source>
        <dbReference type="SAM" id="Coils"/>
    </source>
</evidence>
<evidence type="ECO:0000256" key="5">
    <source>
        <dbReference type="ARBA" id="ARBA00023136"/>
    </source>
</evidence>
<feature type="compositionally biased region" description="Pro residues" evidence="7">
    <location>
        <begin position="452"/>
        <end position="461"/>
    </location>
</feature>
<dbReference type="OrthoDB" id="8559110at2"/>
<dbReference type="EMBL" id="PSNX01000020">
    <property type="protein sequence ID" value="PPE64934.1"/>
    <property type="molecule type" value="Genomic_DNA"/>
</dbReference>
<dbReference type="PANTHER" id="PTHR32309:SF13">
    <property type="entry name" value="FERRIC ENTEROBACTIN TRANSPORT PROTEIN FEPE"/>
    <property type="match status" value="1"/>
</dbReference>
<dbReference type="Pfam" id="PF02706">
    <property type="entry name" value="Wzz"/>
    <property type="match status" value="1"/>
</dbReference>
<evidence type="ECO:0000256" key="2">
    <source>
        <dbReference type="ARBA" id="ARBA00022475"/>
    </source>
</evidence>
<evidence type="ECO:0000259" key="9">
    <source>
        <dbReference type="Pfam" id="PF02706"/>
    </source>
</evidence>
<accession>A0A2S5SQF9</accession>
<feature type="coiled-coil region" evidence="6">
    <location>
        <begin position="178"/>
        <end position="300"/>
    </location>
</feature>
<keyword evidence="11" id="KW-1185">Reference proteome</keyword>
<evidence type="ECO:0000313" key="11">
    <source>
        <dbReference type="Proteomes" id="UP000238605"/>
    </source>
</evidence>
<evidence type="ECO:0000256" key="7">
    <source>
        <dbReference type="SAM" id="MobiDB-lite"/>
    </source>
</evidence>
<dbReference type="InterPro" id="IPR050445">
    <property type="entry name" value="Bact_polysacc_biosynth/exp"/>
</dbReference>
<keyword evidence="2" id="KW-1003">Cell membrane</keyword>
<dbReference type="PANTHER" id="PTHR32309">
    <property type="entry name" value="TYROSINE-PROTEIN KINASE"/>
    <property type="match status" value="1"/>
</dbReference>
<feature type="transmembrane region" description="Helical" evidence="8">
    <location>
        <begin position="394"/>
        <end position="414"/>
    </location>
</feature>
<dbReference type="Proteomes" id="UP000238605">
    <property type="component" value="Unassembled WGS sequence"/>
</dbReference>
<dbReference type="GO" id="GO:0005886">
    <property type="term" value="C:plasma membrane"/>
    <property type="evidence" value="ECO:0007669"/>
    <property type="project" value="UniProtKB-SubCell"/>
</dbReference>
<dbReference type="RefSeq" id="WP_104303929.1">
    <property type="nucleotide sequence ID" value="NZ_PSNX01000020.1"/>
</dbReference>
<proteinExistence type="predicted"/>
<feature type="domain" description="Polysaccharide chain length determinant N-terminal" evidence="9">
    <location>
        <begin position="3"/>
        <end position="85"/>
    </location>
</feature>
<comment type="subcellular location">
    <subcellularLocation>
        <location evidence="1">Cell membrane</location>
        <topology evidence="1">Multi-pass membrane protein</topology>
    </subcellularLocation>
</comment>
<sequence length="471" mass="51516">MPQLSLIQYLRIIWARKWLVLAVFVSVATVGIVTVLNLPKQYTANAMMVVEVRQDPILGALAAPFNMATELEILRSEVVAARVVRMLGMLDDAQVIEDWRKNTDERIPLDRYLAGFVQRSMSVEPVRGSNVLNVGFSHSSPAVAAAAANALAQAAIDVSVEMRVGPARQSATWFEDQSRVLRNELEAAQARLSRFQQEKGIVVTDERLDQETARLNALTAELATAQAERLEALSRQRNIGDTSPDVLQSAGVNQIRSQLNQAETRLSEISRNLGVNHPQRIQLEAQIQELRQQLDAEMRRVSSGTTVISRASAQKVEALRGMIEAQKRQLLEMRSARDQIAVLMRDVETAQRAYEAVSQRSSQLNLESQASQSILRILSPAVEPLEFTSRKVKIGVLGSLVGGLGLGLLLALGLEIWDRRVRGVEDVDGIEGIPLIATLGTATAGSGRRPNLPRPHAPGSPPALQLPGARG</sequence>
<evidence type="ECO:0000256" key="1">
    <source>
        <dbReference type="ARBA" id="ARBA00004651"/>
    </source>
</evidence>
<keyword evidence="5 8" id="KW-0472">Membrane</keyword>
<protein>
    <submittedName>
        <fullName evidence="10">Chain length determinant protein EpsF</fullName>
    </submittedName>
</protein>
<dbReference type="GO" id="GO:0004713">
    <property type="term" value="F:protein tyrosine kinase activity"/>
    <property type="evidence" value="ECO:0007669"/>
    <property type="project" value="TreeGrafter"/>
</dbReference>
<evidence type="ECO:0000256" key="3">
    <source>
        <dbReference type="ARBA" id="ARBA00022692"/>
    </source>
</evidence>
<evidence type="ECO:0000313" key="10">
    <source>
        <dbReference type="EMBL" id="PPE64934.1"/>
    </source>
</evidence>
<keyword evidence="4 8" id="KW-1133">Transmembrane helix</keyword>
<name>A0A2S5SQF9_9BURK</name>
<evidence type="ECO:0000256" key="8">
    <source>
        <dbReference type="SAM" id="Phobius"/>
    </source>
</evidence>
<feature type="region of interest" description="Disordered" evidence="7">
    <location>
        <begin position="444"/>
        <end position="471"/>
    </location>
</feature>
<dbReference type="InterPro" id="IPR003856">
    <property type="entry name" value="LPS_length_determ_N"/>
</dbReference>
<keyword evidence="6" id="KW-0175">Coiled coil</keyword>
<reference evidence="10 11" key="1">
    <citation type="submission" date="2018-02" db="EMBL/GenBank/DDBJ databases">
        <title>Reclassifiation of [Polyangium] brachysporum DSM 7029 as Guopingzhaonella breviflexa gen. nov., sp. nov., a member of the family Comamonadaceae.</title>
        <authorList>
            <person name="Tang B."/>
        </authorList>
    </citation>
    <scope>NUCLEOTIDE SEQUENCE [LARGE SCALE GENOMIC DNA]</scope>
    <source>
        <strain evidence="10 11">BCRC 80649</strain>
    </source>
</reference>
<dbReference type="AlphaFoldDB" id="A0A2S5SQF9"/>
<comment type="caution">
    <text evidence="10">The sequence shown here is derived from an EMBL/GenBank/DDBJ whole genome shotgun (WGS) entry which is preliminary data.</text>
</comment>
<keyword evidence="3 8" id="KW-0812">Transmembrane</keyword>
<evidence type="ECO:0000256" key="4">
    <source>
        <dbReference type="ARBA" id="ARBA00022989"/>
    </source>
</evidence>